<feature type="transmembrane region" description="Helical" evidence="1">
    <location>
        <begin position="346"/>
        <end position="369"/>
    </location>
</feature>
<sequence length="491" mass="54116">MAQQIIRERILEYHSDVGGAWGAAYAVGTPISIYFPYSQVRATKSEALVLIYYANIGRVNSALVTGICVALAVEYFHGFPRDCTRIRASVIVVVATTVVGLFLSMDLTYLRLVANETPPGDHQPDQTLLASVAGFGDIPWQDDAVALVCGSAYCVAVRKRLLILWCGILMAIIFLSTFFRAIIGLAPTDWFDGAVRRSFLFNFLQQTVEPFSMTVSGPVPEDDLPLANVASTQANRDVSLSRSSLLLDIGIAMTILSHLRRPRHSQLHQTILPSHGTGPPCRIGLSPLTQTLNLLPSTGRPSAPLLSRLLTTILTSFSLTAILMFSLLILVVAMHGTEFDPRFPKATGIFTALRLLTTPTYAVTFLYTLNRRKYNVAPTAPAFRRPELEMQLLSSSGVGNWLKNTEMPVYQPTFFTTLPAPGQDRDIRSKAIALGWTTWTSLRRYPFRRASAPLPPPIHASEGQLDSIYHTKRGPYNILYPTAQGGIVFQF</sequence>
<gene>
    <name evidence="2" type="ORF">MELLADRAFT_108736</name>
</gene>
<name>F4RU27_MELLP</name>
<keyword evidence="3" id="KW-1185">Reference proteome</keyword>
<protein>
    <submittedName>
        <fullName evidence="2">Uncharacterized protein</fullName>
    </submittedName>
</protein>
<accession>F4RU27</accession>
<feature type="transmembrane region" description="Helical" evidence="1">
    <location>
        <begin position="49"/>
        <end position="73"/>
    </location>
</feature>
<organism evidence="3">
    <name type="scientific">Melampsora larici-populina (strain 98AG31 / pathotype 3-4-7)</name>
    <name type="common">Poplar leaf rust fungus</name>
    <dbReference type="NCBI Taxonomy" id="747676"/>
    <lineage>
        <taxon>Eukaryota</taxon>
        <taxon>Fungi</taxon>
        <taxon>Dikarya</taxon>
        <taxon>Basidiomycota</taxon>
        <taxon>Pucciniomycotina</taxon>
        <taxon>Pucciniomycetes</taxon>
        <taxon>Pucciniales</taxon>
        <taxon>Melampsoraceae</taxon>
        <taxon>Melampsora</taxon>
    </lineage>
</organism>
<feature type="transmembrane region" description="Helical" evidence="1">
    <location>
        <begin position="85"/>
        <end position="103"/>
    </location>
</feature>
<dbReference type="Proteomes" id="UP000001072">
    <property type="component" value="Unassembled WGS sequence"/>
</dbReference>
<feature type="transmembrane region" description="Helical" evidence="1">
    <location>
        <begin position="20"/>
        <end position="37"/>
    </location>
</feature>
<dbReference type="RefSeq" id="XP_007412563.1">
    <property type="nucleotide sequence ID" value="XM_007412501.1"/>
</dbReference>
<dbReference type="EMBL" id="GL883120">
    <property type="protein sequence ID" value="EGG04102.1"/>
    <property type="molecule type" value="Genomic_DNA"/>
</dbReference>
<dbReference type="InParanoid" id="F4RU27"/>
<dbReference type="KEGG" id="mlr:MELLADRAFT_108736"/>
<keyword evidence="1" id="KW-0472">Membrane</keyword>
<dbReference type="VEuPathDB" id="FungiDB:MELLADRAFT_108736"/>
<proteinExistence type="predicted"/>
<evidence type="ECO:0000256" key="1">
    <source>
        <dbReference type="SAM" id="Phobius"/>
    </source>
</evidence>
<keyword evidence="1" id="KW-0812">Transmembrane</keyword>
<feature type="transmembrane region" description="Helical" evidence="1">
    <location>
        <begin position="161"/>
        <end position="183"/>
    </location>
</feature>
<evidence type="ECO:0000313" key="3">
    <source>
        <dbReference type="Proteomes" id="UP000001072"/>
    </source>
</evidence>
<dbReference type="GeneID" id="18923555"/>
<evidence type="ECO:0000313" key="2">
    <source>
        <dbReference type="EMBL" id="EGG04102.1"/>
    </source>
</evidence>
<reference evidence="3" key="1">
    <citation type="journal article" date="2011" name="Proc. Natl. Acad. Sci. U.S.A.">
        <title>Obligate biotrophy features unraveled by the genomic analysis of rust fungi.</title>
        <authorList>
            <person name="Duplessis S."/>
            <person name="Cuomo C.A."/>
            <person name="Lin Y.-C."/>
            <person name="Aerts A."/>
            <person name="Tisserant E."/>
            <person name="Veneault-Fourrey C."/>
            <person name="Joly D.L."/>
            <person name="Hacquard S."/>
            <person name="Amselem J."/>
            <person name="Cantarel B.L."/>
            <person name="Chiu R."/>
            <person name="Coutinho P.M."/>
            <person name="Feau N."/>
            <person name="Field M."/>
            <person name="Frey P."/>
            <person name="Gelhaye E."/>
            <person name="Goldberg J."/>
            <person name="Grabherr M.G."/>
            <person name="Kodira C.D."/>
            <person name="Kohler A."/>
            <person name="Kuees U."/>
            <person name="Lindquist E.A."/>
            <person name="Lucas S.M."/>
            <person name="Mago R."/>
            <person name="Mauceli E."/>
            <person name="Morin E."/>
            <person name="Murat C."/>
            <person name="Pangilinan J.L."/>
            <person name="Park R."/>
            <person name="Pearson M."/>
            <person name="Quesneville H."/>
            <person name="Rouhier N."/>
            <person name="Sakthikumar S."/>
            <person name="Salamov A.A."/>
            <person name="Schmutz J."/>
            <person name="Selles B."/>
            <person name="Shapiro H."/>
            <person name="Tanguay P."/>
            <person name="Tuskan G.A."/>
            <person name="Henrissat B."/>
            <person name="Van de Peer Y."/>
            <person name="Rouze P."/>
            <person name="Ellis J.G."/>
            <person name="Dodds P.N."/>
            <person name="Schein J.E."/>
            <person name="Zhong S."/>
            <person name="Hamelin R.C."/>
            <person name="Grigoriev I.V."/>
            <person name="Szabo L.J."/>
            <person name="Martin F."/>
        </authorList>
    </citation>
    <scope>NUCLEOTIDE SEQUENCE [LARGE SCALE GENOMIC DNA]</scope>
    <source>
        <strain evidence="3">98AG31 / pathotype 3-4-7</strain>
    </source>
</reference>
<dbReference type="OrthoDB" id="2499719at2759"/>
<keyword evidence="1" id="KW-1133">Transmembrane helix</keyword>
<dbReference type="AlphaFoldDB" id="F4RU27"/>
<dbReference type="HOGENOM" id="CLU_589426_0_0_1"/>
<feature type="transmembrane region" description="Helical" evidence="1">
    <location>
        <begin position="309"/>
        <end position="334"/>
    </location>
</feature>